<dbReference type="InterPro" id="IPR032675">
    <property type="entry name" value="LRR_dom_sf"/>
</dbReference>
<dbReference type="InterPro" id="IPR050232">
    <property type="entry name" value="FBL13/AtMIF1-like"/>
</dbReference>
<name>A0A087G6E5_ARAAL</name>
<dbReference type="PANTHER" id="PTHR31900">
    <property type="entry name" value="F-BOX/RNI SUPERFAMILY PROTEIN-RELATED"/>
    <property type="match status" value="1"/>
</dbReference>
<dbReference type="OMA" id="TARFWIG"/>
<keyword evidence="4" id="KW-1185">Reference proteome</keyword>
<dbReference type="InterPro" id="IPR006566">
    <property type="entry name" value="FBD"/>
</dbReference>
<dbReference type="OrthoDB" id="1058792at2759"/>
<feature type="signal peptide" evidence="1">
    <location>
        <begin position="1"/>
        <end position="22"/>
    </location>
</feature>
<keyword evidence="1" id="KW-0732">Signal</keyword>
<dbReference type="EMBL" id="CM002876">
    <property type="protein sequence ID" value="KFK25447.1"/>
    <property type="molecule type" value="Genomic_DNA"/>
</dbReference>
<feature type="domain" description="FBD" evidence="2">
    <location>
        <begin position="156"/>
        <end position="228"/>
    </location>
</feature>
<evidence type="ECO:0000313" key="4">
    <source>
        <dbReference type="Proteomes" id="UP000029120"/>
    </source>
</evidence>
<organism evidence="3 4">
    <name type="scientific">Arabis alpina</name>
    <name type="common">Alpine rock-cress</name>
    <dbReference type="NCBI Taxonomy" id="50452"/>
    <lineage>
        <taxon>Eukaryota</taxon>
        <taxon>Viridiplantae</taxon>
        <taxon>Streptophyta</taxon>
        <taxon>Embryophyta</taxon>
        <taxon>Tracheophyta</taxon>
        <taxon>Spermatophyta</taxon>
        <taxon>Magnoliopsida</taxon>
        <taxon>eudicotyledons</taxon>
        <taxon>Gunneridae</taxon>
        <taxon>Pentapetalae</taxon>
        <taxon>rosids</taxon>
        <taxon>malvids</taxon>
        <taxon>Brassicales</taxon>
        <taxon>Brassicaceae</taxon>
        <taxon>Arabideae</taxon>
        <taxon>Arabis</taxon>
    </lineage>
</organism>
<dbReference type="PANTHER" id="PTHR31900:SF28">
    <property type="entry name" value="FBD DOMAIN-CONTAINING PROTEIN"/>
    <property type="match status" value="1"/>
</dbReference>
<protein>
    <recommendedName>
        <fullName evidence="2">FBD domain-containing protein</fullName>
    </recommendedName>
</protein>
<reference evidence="4" key="1">
    <citation type="journal article" date="2015" name="Nat. Plants">
        <title>Genome expansion of Arabis alpina linked with retrotransposition and reduced symmetric DNA methylation.</title>
        <authorList>
            <person name="Willing E.M."/>
            <person name="Rawat V."/>
            <person name="Mandakova T."/>
            <person name="Maumus F."/>
            <person name="James G.V."/>
            <person name="Nordstroem K.J."/>
            <person name="Becker C."/>
            <person name="Warthmann N."/>
            <person name="Chica C."/>
            <person name="Szarzynska B."/>
            <person name="Zytnicki M."/>
            <person name="Albani M.C."/>
            <person name="Kiefer C."/>
            <person name="Bergonzi S."/>
            <person name="Castaings L."/>
            <person name="Mateos J.L."/>
            <person name="Berns M.C."/>
            <person name="Bujdoso N."/>
            <person name="Piofczyk T."/>
            <person name="de Lorenzo L."/>
            <person name="Barrero-Sicilia C."/>
            <person name="Mateos I."/>
            <person name="Piednoel M."/>
            <person name="Hagmann J."/>
            <person name="Chen-Min-Tao R."/>
            <person name="Iglesias-Fernandez R."/>
            <person name="Schuster S.C."/>
            <person name="Alonso-Blanco C."/>
            <person name="Roudier F."/>
            <person name="Carbonero P."/>
            <person name="Paz-Ares J."/>
            <person name="Davis S.J."/>
            <person name="Pecinka A."/>
            <person name="Quesneville H."/>
            <person name="Colot V."/>
            <person name="Lysak M.A."/>
            <person name="Weigel D."/>
            <person name="Coupland G."/>
            <person name="Schneeberger K."/>
        </authorList>
    </citation>
    <scope>NUCLEOTIDE SEQUENCE [LARGE SCALE GENOMIC DNA]</scope>
    <source>
        <strain evidence="4">cv. Pajares</strain>
    </source>
</reference>
<dbReference type="Gene3D" id="3.80.10.10">
    <property type="entry name" value="Ribonuclease Inhibitor"/>
    <property type="match status" value="1"/>
</dbReference>
<sequence>MEGGNVRKFAVIIPSLLSLSFGGHSSQSYVIDTPSLKYFKASDYSQSSSCLIVNMPNLEEADISLSRSPDVKKLLEPFTYVKRLSLNLFYNNAEVVYGDDIVFNGLEHLKFRIGDTKWSKSLLWLLKSSPKLREFEFEVYQGDTSVCWKELVYVPQCLLSSLETFMWACNNPTTEERDLATYILRNSCRLRTARFWIGSWLDPQKKLEMKNELVLSSRGSTMCNLVFDNFD</sequence>
<dbReference type="Proteomes" id="UP000029120">
    <property type="component" value="Chromosome 8"/>
</dbReference>
<dbReference type="Gramene" id="KFK25447">
    <property type="protein sequence ID" value="KFK25447"/>
    <property type="gene ID" value="AALP_AA8G116400"/>
</dbReference>
<evidence type="ECO:0000256" key="1">
    <source>
        <dbReference type="SAM" id="SignalP"/>
    </source>
</evidence>
<feature type="chain" id="PRO_5001821661" description="FBD domain-containing protein" evidence="1">
    <location>
        <begin position="23"/>
        <end position="231"/>
    </location>
</feature>
<proteinExistence type="predicted"/>
<gene>
    <name evidence="3" type="ordered locus">AALP_Aa8g116400</name>
</gene>
<dbReference type="SMART" id="SM00579">
    <property type="entry name" value="FBD"/>
    <property type="match status" value="1"/>
</dbReference>
<dbReference type="Pfam" id="PF08387">
    <property type="entry name" value="FBD"/>
    <property type="match status" value="1"/>
</dbReference>
<evidence type="ECO:0000313" key="3">
    <source>
        <dbReference type="EMBL" id="KFK25447.1"/>
    </source>
</evidence>
<evidence type="ECO:0000259" key="2">
    <source>
        <dbReference type="SMART" id="SM00579"/>
    </source>
</evidence>
<dbReference type="AlphaFoldDB" id="A0A087G6E5"/>
<accession>A0A087G6E5</accession>